<accession>A0A7H1NQU7</accession>
<name>A0A7H1NQU7_9PROT</name>
<dbReference type="AlphaFoldDB" id="A0A7H1NQU7"/>
<dbReference type="EMBL" id="CP060244">
    <property type="protein sequence ID" value="QNT78157.1"/>
    <property type="molecule type" value="Genomic_DNA"/>
</dbReference>
<gene>
    <name evidence="2" type="ORF">JGUZn3_09250</name>
</gene>
<dbReference type="Gene3D" id="2.40.70.10">
    <property type="entry name" value="Acid Proteases"/>
    <property type="match status" value="2"/>
</dbReference>
<proteinExistence type="predicted"/>
<dbReference type="KEGG" id="ebla:JGUZn3_09250"/>
<evidence type="ECO:0000313" key="3">
    <source>
        <dbReference type="Proteomes" id="UP000516349"/>
    </source>
</evidence>
<keyword evidence="1" id="KW-0812">Transmembrane</keyword>
<protein>
    <submittedName>
        <fullName evidence="2">Aspartyl protease</fullName>
    </submittedName>
</protein>
<evidence type="ECO:0000256" key="1">
    <source>
        <dbReference type="SAM" id="Phobius"/>
    </source>
</evidence>
<feature type="transmembrane region" description="Helical" evidence="1">
    <location>
        <begin position="106"/>
        <end position="127"/>
    </location>
</feature>
<sequence length="443" mass="49073">MRAFIGFRMLWGFKVPWRFRVPRGFRMSSDFRIYGGFRVFRDFGKVLPFSGRPWQPFLQAVQNLLYRQGYFFSLQRVLKNVSIICPVLRPHRGNGVDGSGVQKSFFWAYGWVMAFLMAGIMPASLYAKPQAPSLVGHNIAGHNTTPQLAQFHNICAMQKVGEAPLRDDEGYLSVPVHIGGKAFRMIVDTGSEGSLISPQIARELTLKPDPNRKTVIYGSRGNSHVTSNVQIPEVEVGGVSFHHVSVPLGELPGRPRIFPPIVGLIGGDMLSNLEVEFDVARGRLSFYALSKPAFTCNVKPLWTGAYSSVPLSRVGHRVMLEVALDSKPLVALLDSGARTLVLSTQAAHRIGISEAALASQPGGTASSVAGQEVVYHWYRFKTFAVGDYREKTPVITVLPLNDLVDMLLGASWFANKRIWVSYGSGQLFVQGEAESKKDFRKER</sequence>
<dbReference type="InterPro" id="IPR021109">
    <property type="entry name" value="Peptidase_aspartic_dom_sf"/>
</dbReference>
<dbReference type="Proteomes" id="UP000516349">
    <property type="component" value="Chromosome"/>
</dbReference>
<dbReference type="GO" id="GO:0006508">
    <property type="term" value="P:proteolysis"/>
    <property type="evidence" value="ECO:0007669"/>
    <property type="project" value="UniProtKB-KW"/>
</dbReference>
<dbReference type="SUPFAM" id="SSF50630">
    <property type="entry name" value="Acid proteases"/>
    <property type="match status" value="2"/>
</dbReference>
<keyword evidence="2" id="KW-0378">Hydrolase</keyword>
<dbReference type="InterPro" id="IPR034122">
    <property type="entry name" value="Retropepsin-like_bacterial"/>
</dbReference>
<dbReference type="GO" id="GO:0008233">
    <property type="term" value="F:peptidase activity"/>
    <property type="evidence" value="ECO:0007669"/>
    <property type="project" value="UniProtKB-KW"/>
</dbReference>
<evidence type="ECO:0000313" key="2">
    <source>
        <dbReference type="EMBL" id="QNT78157.1"/>
    </source>
</evidence>
<dbReference type="CDD" id="cd05483">
    <property type="entry name" value="retropepsin_like_bacteria"/>
    <property type="match status" value="2"/>
</dbReference>
<dbReference type="Pfam" id="PF13650">
    <property type="entry name" value="Asp_protease_2"/>
    <property type="match status" value="2"/>
</dbReference>
<keyword evidence="1" id="KW-1133">Transmembrane helix</keyword>
<keyword evidence="1" id="KW-0472">Membrane</keyword>
<reference evidence="2 3" key="1">
    <citation type="submission" date="2020-08" db="EMBL/GenBank/DDBJ databases">
        <title>Complete genome sequence of Entomobacter blattae G55GP.</title>
        <authorList>
            <person name="Poehlein A."/>
            <person name="Guzman J."/>
            <person name="Daniel R."/>
            <person name="Vilcinskas A."/>
        </authorList>
    </citation>
    <scope>NUCLEOTIDE SEQUENCE [LARGE SCALE GENOMIC DNA]</scope>
    <source>
        <strain evidence="2 3">G55GP</strain>
    </source>
</reference>
<keyword evidence="2" id="KW-0645">Protease</keyword>
<keyword evidence="3" id="KW-1185">Reference proteome</keyword>
<organism evidence="2 3">
    <name type="scientific">Entomobacter blattae</name>
    <dbReference type="NCBI Taxonomy" id="2762277"/>
    <lineage>
        <taxon>Bacteria</taxon>
        <taxon>Pseudomonadati</taxon>
        <taxon>Pseudomonadota</taxon>
        <taxon>Alphaproteobacteria</taxon>
        <taxon>Acetobacterales</taxon>
        <taxon>Acetobacteraceae</taxon>
        <taxon>Entomobacter</taxon>
    </lineage>
</organism>